<gene>
    <name evidence="1" type="ORF">METZ01_LOCUS171303</name>
</gene>
<evidence type="ECO:0000313" key="1">
    <source>
        <dbReference type="EMBL" id="SVB18449.1"/>
    </source>
</evidence>
<protein>
    <submittedName>
        <fullName evidence="1">Uncharacterized protein</fullName>
    </submittedName>
</protein>
<organism evidence="1">
    <name type="scientific">marine metagenome</name>
    <dbReference type="NCBI Taxonomy" id="408172"/>
    <lineage>
        <taxon>unclassified sequences</taxon>
        <taxon>metagenomes</taxon>
        <taxon>ecological metagenomes</taxon>
    </lineage>
</organism>
<accession>A0A382BXW7</accession>
<proteinExistence type="predicted"/>
<sequence>MKIDHAKPNTIIYFLNEMAEGKKVNEGTVGNEEGLYPINAPPIIKLYKQDKLSWGGKTFNASNRGGFHVYISLRHNCKFGIYGDDLITYEDENYTLSRVR</sequence>
<name>A0A382BXW7_9ZZZZ</name>
<reference evidence="1" key="1">
    <citation type="submission" date="2018-05" db="EMBL/GenBank/DDBJ databases">
        <authorList>
            <person name="Lanie J.A."/>
            <person name="Ng W.-L."/>
            <person name="Kazmierczak K.M."/>
            <person name="Andrzejewski T.M."/>
            <person name="Davidsen T.M."/>
            <person name="Wayne K.J."/>
            <person name="Tettelin H."/>
            <person name="Glass J.I."/>
            <person name="Rusch D."/>
            <person name="Podicherti R."/>
            <person name="Tsui H.-C.T."/>
            <person name="Winkler M.E."/>
        </authorList>
    </citation>
    <scope>NUCLEOTIDE SEQUENCE</scope>
</reference>
<dbReference type="EMBL" id="UINC01031813">
    <property type="protein sequence ID" value="SVB18449.1"/>
    <property type="molecule type" value="Genomic_DNA"/>
</dbReference>
<dbReference type="AlphaFoldDB" id="A0A382BXW7"/>